<evidence type="ECO:0000256" key="3">
    <source>
        <dbReference type="SAM" id="MobiDB-lite"/>
    </source>
</evidence>
<dbReference type="RefSeq" id="WP_319691824.1">
    <property type="nucleotide sequence ID" value="NZ_JARAWN010000067.1"/>
</dbReference>
<dbReference type="InterPro" id="IPR015943">
    <property type="entry name" value="WD40/YVTN_repeat-like_dom_sf"/>
</dbReference>
<keyword evidence="1" id="KW-0853">WD repeat</keyword>
<protein>
    <submittedName>
        <fullName evidence="4">Uncharacterized protein</fullName>
    </submittedName>
</protein>
<dbReference type="Gene3D" id="2.130.10.10">
    <property type="entry name" value="YVTN repeat-like/Quinoprotein amine dehydrogenase"/>
    <property type="match status" value="2"/>
</dbReference>
<dbReference type="PANTHER" id="PTHR19848">
    <property type="entry name" value="WD40 REPEAT PROTEIN"/>
    <property type="match status" value="1"/>
</dbReference>
<dbReference type="SUPFAM" id="SSF50978">
    <property type="entry name" value="WD40 repeat-like"/>
    <property type="match status" value="1"/>
</dbReference>
<dbReference type="InterPro" id="IPR036322">
    <property type="entry name" value="WD40_repeat_dom_sf"/>
</dbReference>
<evidence type="ECO:0000313" key="5">
    <source>
        <dbReference type="Proteomes" id="UP001273589"/>
    </source>
</evidence>
<dbReference type="SMART" id="SM00320">
    <property type="entry name" value="WD40"/>
    <property type="match status" value="4"/>
</dbReference>
<evidence type="ECO:0000313" key="4">
    <source>
        <dbReference type="EMBL" id="MDX3130915.1"/>
    </source>
</evidence>
<dbReference type="InterPro" id="IPR001680">
    <property type="entry name" value="WD40_rpt"/>
</dbReference>
<dbReference type="AlphaFoldDB" id="A0AAJ2PP55"/>
<organism evidence="4 5">
    <name type="scientific">Streptomyces europaeiscabiei</name>
    <dbReference type="NCBI Taxonomy" id="146819"/>
    <lineage>
        <taxon>Bacteria</taxon>
        <taxon>Bacillati</taxon>
        <taxon>Actinomycetota</taxon>
        <taxon>Actinomycetes</taxon>
        <taxon>Kitasatosporales</taxon>
        <taxon>Streptomycetaceae</taxon>
        <taxon>Streptomyces</taxon>
    </lineage>
</organism>
<dbReference type="Pfam" id="PF00400">
    <property type="entry name" value="WD40"/>
    <property type="match status" value="2"/>
</dbReference>
<reference evidence="4" key="1">
    <citation type="journal article" date="2023" name="Microb. Genom.">
        <title>Mesoterricola silvestris gen. nov., sp. nov., Mesoterricola sediminis sp. nov., Geothrix oryzae sp. nov., Geothrix edaphica sp. nov., Geothrix rubra sp. nov., and Geothrix limicola sp. nov., six novel members of Acidobacteriota isolated from soils.</title>
        <authorList>
            <person name="Weisberg A.J."/>
            <person name="Pearce E."/>
            <person name="Kramer C.G."/>
            <person name="Chang J.H."/>
            <person name="Clarke C.R."/>
        </authorList>
    </citation>
    <scope>NUCLEOTIDE SEQUENCE</scope>
    <source>
        <strain evidence="4">ND06-05F</strain>
    </source>
</reference>
<gene>
    <name evidence="4" type="ORF">PV367_14215</name>
</gene>
<comment type="caution">
    <text evidence="4">The sequence shown here is derived from an EMBL/GenBank/DDBJ whole genome shotgun (WGS) entry which is preliminary data.</text>
</comment>
<dbReference type="PANTHER" id="PTHR19848:SF8">
    <property type="entry name" value="F-BOX AND WD REPEAT DOMAIN CONTAINING 7"/>
    <property type="match status" value="1"/>
</dbReference>
<keyword evidence="2" id="KW-0677">Repeat</keyword>
<sequence length="687" mass="71764">MNVKLPLHSPRWRDLDGVAVGEVKVLLEEMASAAATVVTDGDDADAAWRQTWRHVADGLMDQGTVYDGAYAALPHLVEAAAALPPGQSVDFWVDMGFIVTAEGRPPVPADLAAGFGAALRLAEQSAARSFLVPGTPASLCVGLALSCVAFAGHHVAAALWQFFDPRERHVVLLCPGCGIDTEIPEFFVDPVRPAFEAPGLPDPAHVRQGEHPWGEVAAALREETLGEGWEPFLRVARAVATAGVPPETPGQAVLCLVAGMVAAKGTPEWAGREWARKLMLLTGYFRCPDCEWTWTIADGLVEDPDGARPQRPLAHTRTAADGPVAAAQSAAVGRTGDAGTRLRRDGSVLLAADGTPWGEVTVFADPAPGARAGVDALAVITRPGRPTLVAGAGERGRMCLWDGADGRLVHGPLSGHPDRIRSMTVLPLPLPDPHGHILLATGGDTGTIALWDPVKGQPIREPEANWLGAVSGMCAATTPDGRTLLVTATSRGAVRLRDPATGESVARLNPHGHPVASIAAIPVSAGHTLIAASDTQGGVHMWDPAVDDPWEPGAAVPLSRRALEDVGHRVTVVAAVPLHGRTVLATGDRDGMVMLWDPSTGAPVGDGLPADITGSPLTTMTATTLPGRRTVLVTGSHQGRNLRIWEPETGTVQHIALDAAVTCLATSGSDVIVGHDRGVLGLPLTRR</sequence>
<proteinExistence type="predicted"/>
<name>A0AAJ2PP55_9ACTN</name>
<accession>A0AAJ2PP55</accession>
<evidence type="ECO:0000256" key="2">
    <source>
        <dbReference type="ARBA" id="ARBA00022737"/>
    </source>
</evidence>
<dbReference type="Proteomes" id="UP001273589">
    <property type="component" value="Unassembled WGS sequence"/>
</dbReference>
<evidence type="ECO:0000256" key="1">
    <source>
        <dbReference type="ARBA" id="ARBA00022574"/>
    </source>
</evidence>
<feature type="region of interest" description="Disordered" evidence="3">
    <location>
        <begin position="306"/>
        <end position="339"/>
    </location>
</feature>
<dbReference type="EMBL" id="JARAWN010000067">
    <property type="protein sequence ID" value="MDX3130915.1"/>
    <property type="molecule type" value="Genomic_DNA"/>
</dbReference>